<dbReference type="SMART" id="SM01204">
    <property type="entry name" value="FIST_C"/>
    <property type="match status" value="1"/>
</dbReference>
<dbReference type="SUPFAM" id="SSF55073">
    <property type="entry name" value="Nucleotide cyclase"/>
    <property type="match status" value="1"/>
</dbReference>
<dbReference type="InterPro" id="IPR013702">
    <property type="entry name" value="FIST_domain_N"/>
</dbReference>
<dbReference type="GO" id="GO:0052621">
    <property type="term" value="F:diguanylate cyclase activity"/>
    <property type="evidence" value="ECO:0007669"/>
    <property type="project" value="TreeGrafter"/>
</dbReference>
<dbReference type="InterPro" id="IPR050469">
    <property type="entry name" value="Diguanylate_Cyclase"/>
</dbReference>
<dbReference type="Proteomes" id="UP000766246">
    <property type="component" value="Unassembled WGS sequence"/>
</dbReference>
<dbReference type="InterPro" id="IPR000160">
    <property type="entry name" value="GGDEF_dom"/>
</dbReference>
<dbReference type="PANTHER" id="PTHR45138">
    <property type="entry name" value="REGULATORY COMPONENTS OF SENSORY TRANSDUCTION SYSTEM"/>
    <property type="match status" value="1"/>
</dbReference>
<dbReference type="EMBL" id="SVER01000020">
    <property type="protein sequence ID" value="MBE5919893.1"/>
    <property type="molecule type" value="Genomic_DNA"/>
</dbReference>
<evidence type="ECO:0000313" key="2">
    <source>
        <dbReference type="EMBL" id="MBE5919893.1"/>
    </source>
</evidence>
<dbReference type="InterPro" id="IPR043128">
    <property type="entry name" value="Rev_trsase/Diguanyl_cyclase"/>
</dbReference>
<dbReference type="InterPro" id="IPR029787">
    <property type="entry name" value="Nucleotide_cyclase"/>
</dbReference>
<dbReference type="Pfam" id="PF10442">
    <property type="entry name" value="FIST_C"/>
    <property type="match status" value="1"/>
</dbReference>
<accession>A0A927YQX4</accession>
<evidence type="ECO:0000259" key="1">
    <source>
        <dbReference type="PROSITE" id="PS50887"/>
    </source>
</evidence>
<sequence>MKLLQTTFNKFFTQTITRWDIKDCAAIFHVFVPFNMQDNINKTNEVRKVLAFFYPDIPVIGCSATGEIFNGTMCDHEIVVSAMVFEDPDTRVEICPYYAIKDQVEMDDLLNMAKETPDLRGVEIITAAPYQPLEAAREYIDQLSENIEVFGSVAVGDDFQKAFIFADDFGYSKDSSACVLYSGKELHMYTDRMFGWKAIGYPLTVTRSEGDVVYELDGKPAYDVYNHYLHIHKDSNFFYDALQFPWEVQVDESTTYIRHAKSVNADGSIRMSTNIPQGAKIRISYGEPRRIMNHTKETVIKALEFAPQAMYIVNCMGRKLFWNDNYDIEISEMSKYVETTGFSALGEILRFKGTTVLNNLSVVLVAMREGPILSKPNVDINEYNYGSNMSLTHRLAVFINTITEELMEKNEQLTEMLYKSSHDTLTGLLNRGAIEQIIIDATNNNDGVYNNWHLIMFDIDDFKRVNDTFGHSEGDNALKILSEYLLNEIAVLPNVKVGRWGGEEFMIFASDYSDDKILDIAEGIRANIKGLPIDKNHISVSLGVTKHKPNEEALVTIDRVDELLYLAKDKGKDKVCSDISN</sequence>
<dbReference type="InterPro" id="IPR019494">
    <property type="entry name" value="FIST_C"/>
</dbReference>
<dbReference type="Pfam" id="PF00990">
    <property type="entry name" value="GGDEF"/>
    <property type="match status" value="1"/>
</dbReference>
<dbReference type="NCBIfam" id="TIGR00254">
    <property type="entry name" value="GGDEF"/>
    <property type="match status" value="1"/>
</dbReference>
<dbReference type="CDD" id="cd01949">
    <property type="entry name" value="GGDEF"/>
    <property type="match status" value="1"/>
</dbReference>
<dbReference type="Pfam" id="PF08495">
    <property type="entry name" value="FIST"/>
    <property type="match status" value="1"/>
</dbReference>
<dbReference type="SMART" id="SM00267">
    <property type="entry name" value="GGDEF"/>
    <property type="match status" value="1"/>
</dbReference>
<dbReference type="PROSITE" id="PS50887">
    <property type="entry name" value="GGDEF"/>
    <property type="match status" value="1"/>
</dbReference>
<feature type="domain" description="GGDEF" evidence="1">
    <location>
        <begin position="450"/>
        <end position="580"/>
    </location>
</feature>
<comment type="caution">
    <text evidence="2">The sequence shown here is derived from an EMBL/GenBank/DDBJ whole genome shotgun (WGS) entry which is preliminary data.</text>
</comment>
<proteinExistence type="predicted"/>
<dbReference type="SMART" id="SM00897">
    <property type="entry name" value="FIST"/>
    <property type="match status" value="1"/>
</dbReference>
<name>A0A927YQX4_9FIRM</name>
<gene>
    <name evidence="2" type="ORF">E7272_08610</name>
</gene>
<protein>
    <submittedName>
        <fullName evidence="2">Diguanylate cyclase</fullName>
    </submittedName>
</protein>
<dbReference type="PANTHER" id="PTHR45138:SF9">
    <property type="entry name" value="DIGUANYLATE CYCLASE DGCM-RELATED"/>
    <property type="match status" value="1"/>
</dbReference>
<reference evidence="2" key="1">
    <citation type="submission" date="2019-04" db="EMBL/GenBank/DDBJ databases">
        <title>Evolution of Biomass-Degrading Anaerobic Consortia Revealed by Metagenomics.</title>
        <authorList>
            <person name="Peng X."/>
        </authorList>
    </citation>
    <scope>NUCLEOTIDE SEQUENCE</scope>
    <source>
        <strain evidence="2">SIG311</strain>
    </source>
</reference>
<dbReference type="Gene3D" id="3.30.70.270">
    <property type="match status" value="1"/>
</dbReference>
<evidence type="ECO:0000313" key="3">
    <source>
        <dbReference type="Proteomes" id="UP000766246"/>
    </source>
</evidence>
<organism evidence="2 3">
    <name type="scientific">Pseudobutyrivibrio ruminis</name>
    <dbReference type="NCBI Taxonomy" id="46206"/>
    <lineage>
        <taxon>Bacteria</taxon>
        <taxon>Bacillati</taxon>
        <taxon>Bacillota</taxon>
        <taxon>Clostridia</taxon>
        <taxon>Lachnospirales</taxon>
        <taxon>Lachnospiraceae</taxon>
        <taxon>Pseudobutyrivibrio</taxon>
    </lineage>
</organism>
<dbReference type="AlphaFoldDB" id="A0A927YQX4"/>